<comment type="caution">
    <text evidence="2">The sequence shown here is derived from an EMBL/GenBank/DDBJ whole genome shotgun (WGS) entry which is preliminary data.</text>
</comment>
<sequence length="102" mass="11365">MVRFPPLRLCPQTSISSFPEAYVEPSSSRLYMDVQQGYVHKHQHLRRLCRSIHDPSEAMYGHASTRATGTHLTQAGRVTRGRWQGGGDTRGGWGGEGEGGRR</sequence>
<evidence type="ECO:0000313" key="2">
    <source>
        <dbReference type="EMBL" id="KAG0554250.1"/>
    </source>
</evidence>
<reference evidence="2" key="1">
    <citation type="submission" date="2020-06" db="EMBL/GenBank/DDBJ databases">
        <title>WGS assembly of Ceratodon purpureus strain R40.</title>
        <authorList>
            <person name="Carey S.B."/>
            <person name="Jenkins J."/>
            <person name="Shu S."/>
            <person name="Lovell J.T."/>
            <person name="Sreedasyam A."/>
            <person name="Maumus F."/>
            <person name="Tiley G.P."/>
            <person name="Fernandez-Pozo N."/>
            <person name="Barry K."/>
            <person name="Chen C."/>
            <person name="Wang M."/>
            <person name="Lipzen A."/>
            <person name="Daum C."/>
            <person name="Saski C.A."/>
            <person name="Payton A.C."/>
            <person name="Mcbreen J.C."/>
            <person name="Conrad R.E."/>
            <person name="Kollar L.M."/>
            <person name="Olsson S."/>
            <person name="Huttunen S."/>
            <person name="Landis J.B."/>
            <person name="Wickett N.J."/>
            <person name="Johnson M.G."/>
            <person name="Rensing S.A."/>
            <person name="Grimwood J."/>
            <person name="Schmutz J."/>
            <person name="Mcdaniel S.F."/>
        </authorList>
    </citation>
    <scope>NUCLEOTIDE SEQUENCE</scope>
    <source>
        <strain evidence="2">R40</strain>
    </source>
</reference>
<protein>
    <submittedName>
        <fullName evidence="2">Uncharacterized protein</fullName>
    </submittedName>
</protein>
<dbReference type="AlphaFoldDB" id="A0A8T0G5B7"/>
<accession>A0A8T0G5B7</accession>
<name>A0A8T0G5B7_CERPU</name>
<evidence type="ECO:0000313" key="3">
    <source>
        <dbReference type="Proteomes" id="UP000822688"/>
    </source>
</evidence>
<gene>
    <name evidence="2" type="ORF">KC19_12G076700</name>
</gene>
<keyword evidence="3" id="KW-1185">Reference proteome</keyword>
<organism evidence="2 3">
    <name type="scientific">Ceratodon purpureus</name>
    <name type="common">Fire moss</name>
    <name type="synonym">Dicranum purpureum</name>
    <dbReference type="NCBI Taxonomy" id="3225"/>
    <lineage>
        <taxon>Eukaryota</taxon>
        <taxon>Viridiplantae</taxon>
        <taxon>Streptophyta</taxon>
        <taxon>Embryophyta</taxon>
        <taxon>Bryophyta</taxon>
        <taxon>Bryophytina</taxon>
        <taxon>Bryopsida</taxon>
        <taxon>Dicranidae</taxon>
        <taxon>Pseudoditrichales</taxon>
        <taxon>Ditrichaceae</taxon>
        <taxon>Ceratodon</taxon>
    </lineage>
</organism>
<feature type="compositionally biased region" description="Gly residues" evidence="1">
    <location>
        <begin position="83"/>
        <end position="102"/>
    </location>
</feature>
<evidence type="ECO:0000256" key="1">
    <source>
        <dbReference type="SAM" id="MobiDB-lite"/>
    </source>
</evidence>
<feature type="region of interest" description="Disordered" evidence="1">
    <location>
        <begin position="62"/>
        <end position="102"/>
    </location>
</feature>
<dbReference type="Proteomes" id="UP000822688">
    <property type="component" value="Chromosome 12"/>
</dbReference>
<proteinExistence type="predicted"/>
<dbReference type="EMBL" id="CM026433">
    <property type="protein sequence ID" value="KAG0554250.1"/>
    <property type="molecule type" value="Genomic_DNA"/>
</dbReference>